<sequence>MTNNELIESLAEDLRLTHGCHTAILYGSRARDDWEAMSDIDVIAFRDAGDHQRVASRWNGVFLDLFIHSTNDEADPGWIRINGGRILFQKDGFGDKVLDDVKALFDAGPEDVPTTELQVRKIWAEKMLERAAKGDVEGNFRLHWLLFALLEDYFAVRRNWYLGPKQSFRRLRETTETHFSIFETALKPGASLDAVREVIGVTFEGV</sequence>
<name>A0A6J5H373_9BURK</name>
<dbReference type="RefSeq" id="WP_175166415.1">
    <property type="nucleotide sequence ID" value="NZ_CADIKI010000047.1"/>
</dbReference>
<evidence type="ECO:0000313" key="2">
    <source>
        <dbReference type="Proteomes" id="UP000494252"/>
    </source>
</evidence>
<dbReference type="InterPro" id="IPR043519">
    <property type="entry name" value="NT_sf"/>
</dbReference>
<protein>
    <recommendedName>
        <fullName evidence="3">Polymerase nucleotidyl transferase domain-containing protein</fullName>
    </recommendedName>
</protein>
<organism evidence="1 2">
    <name type="scientific">Paraburkholderia fynbosensis</name>
    <dbReference type="NCBI Taxonomy" id="1200993"/>
    <lineage>
        <taxon>Bacteria</taxon>
        <taxon>Pseudomonadati</taxon>
        <taxon>Pseudomonadota</taxon>
        <taxon>Betaproteobacteria</taxon>
        <taxon>Burkholderiales</taxon>
        <taxon>Burkholderiaceae</taxon>
        <taxon>Paraburkholderia</taxon>
    </lineage>
</organism>
<dbReference type="Gene3D" id="3.30.460.10">
    <property type="entry name" value="Beta Polymerase, domain 2"/>
    <property type="match status" value="1"/>
</dbReference>
<gene>
    <name evidence="1" type="ORF">LMG27177_07510</name>
</gene>
<dbReference type="EMBL" id="CADIKI010000047">
    <property type="protein sequence ID" value="CAB3810833.1"/>
    <property type="molecule type" value="Genomic_DNA"/>
</dbReference>
<reference evidence="1 2" key="1">
    <citation type="submission" date="2020-04" db="EMBL/GenBank/DDBJ databases">
        <authorList>
            <person name="De Canck E."/>
        </authorList>
    </citation>
    <scope>NUCLEOTIDE SEQUENCE [LARGE SCALE GENOMIC DNA]</scope>
    <source>
        <strain evidence="1 2">LMG 27177</strain>
    </source>
</reference>
<proteinExistence type="predicted"/>
<accession>A0A6J5H373</accession>
<dbReference type="CDD" id="cd05403">
    <property type="entry name" value="NT_KNTase_like"/>
    <property type="match status" value="1"/>
</dbReference>
<keyword evidence="2" id="KW-1185">Reference proteome</keyword>
<dbReference type="AlphaFoldDB" id="A0A6J5H373"/>
<dbReference type="SUPFAM" id="SSF81301">
    <property type="entry name" value="Nucleotidyltransferase"/>
    <property type="match status" value="1"/>
</dbReference>
<evidence type="ECO:0000313" key="1">
    <source>
        <dbReference type="EMBL" id="CAB3810833.1"/>
    </source>
</evidence>
<dbReference type="Proteomes" id="UP000494252">
    <property type="component" value="Unassembled WGS sequence"/>
</dbReference>
<evidence type="ECO:0008006" key="3">
    <source>
        <dbReference type="Google" id="ProtNLM"/>
    </source>
</evidence>